<dbReference type="SMART" id="SM00953">
    <property type="entry name" value="RES"/>
    <property type="match status" value="1"/>
</dbReference>
<dbReference type="Proteomes" id="UP000653797">
    <property type="component" value="Unassembled WGS sequence"/>
</dbReference>
<protein>
    <submittedName>
        <fullName evidence="2">RES family NAD+ phosphorylase</fullName>
    </submittedName>
</protein>
<proteinExistence type="predicted"/>
<keyword evidence="3" id="KW-1185">Reference proteome</keyword>
<gene>
    <name evidence="2" type="ORF">IC230_26995</name>
</gene>
<accession>A0A927GG66</accession>
<organism evidence="2 3">
    <name type="scientific">Spirosoma validum</name>
    <dbReference type="NCBI Taxonomy" id="2771355"/>
    <lineage>
        <taxon>Bacteria</taxon>
        <taxon>Pseudomonadati</taxon>
        <taxon>Bacteroidota</taxon>
        <taxon>Cytophagia</taxon>
        <taxon>Cytophagales</taxon>
        <taxon>Cytophagaceae</taxon>
        <taxon>Spirosoma</taxon>
    </lineage>
</organism>
<dbReference type="Pfam" id="PF08808">
    <property type="entry name" value="RES"/>
    <property type="match status" value="1"/>
</dbReference>
<comment type="caution">
    <text evidence="2">The sequence shown here is derived from an EMBL/GenBank/DDBJ whole genome shotgun (WGS) entry which is preliminary data.</text>
</comment>
<dbReference type="RefSeq" id="WP_191042188.1">
    <property type="nucleotide sequence ID" value="NZ_JACXAA010000013.1"/>
</dbReference>
<sequence>MAIVYRVVRQKYADRPLDVTGTWLNGGRWNPPGVGILYTTAEHPALALVEILVHMPQVPFDELPAYRLFSLELPQNSQRVVDATDLPPYWQENAYNRSQHLLAEWLAKPDVLALGVPSSVMPSGINYLLHPAHSGYGSVRVIDEKPLVIDPRLWSK</sequence>
<evidence type="ECO:0000259" key="1">
    <source>
        <dbReference type="SMART" id="SM00953"/>
    </source>
</evidence>
<name>A0A927GG66_9BACT</name>
<dbReference type="EMBL" id="JACXAA010000013">
    <property type="protein sequence ID" value="MBD2756564.1"/>
    <property type="molecule type" value="Genomic_DNA"/>
</dbReference>
<reference evidence="2" key="1">
    <citation type="submission" date="2020-09" db="EMBL/GenBank/DDBJ databases">
        <authorList>
            <person name="Kim M.K."/>
        </authorList>
    </citation>
    <scope>NUCLEOTIDE SEQUENCE</scope>
    <source>
        <strain evidence="2">BT704</strain>
    </source>
</reference>
<dbReference type="InterPro" id="IPR014914">
    <property type="entry name" value="RES_dom"/>
</dbReference>
<evidence type="ECO:0000313" key="2">
    <source>
        <dbReference type="EMBL" id="MBD2756564.1"/>
    </source>
</evidence>
<evidence type="ECO:0000313" key="3">
    <source>
        <dbReference type="Proteomes" id="UP000653797"/>
    </source>
</evidence>
<feature type="domain" description="RES" evidence="1">
    <location>
        <begin position="16"/>
        <end position="143"/>
    </location>
</feature>
<dbReference type="AlphaFoldDB" id="A0A927GG66"/>